<comment type="caution">
    <text evidence="8">The sequence shown here is derived from an EMBL/GenBank/DDBJ whole genome shotgun (WGS) entry which is preliminary data.</text>
</comment>
<feature type="domain" description="Reverse transcriptase" evidence="7">
    <location>
        <begin position="64"/>
        <end position="259"/>
    </location>
</feature>
<evidence type="ECO:0000256" key="5">
    <source>
        <dbReference type="ARBA" id="ARBA00022801"/>
    </source>
</evidence>
<dbReference type="Pfam" id="PF00078">
    <property type="entry name" value="RVT_1"/>
    <property type="match status" value="1"/>
</dbReference>
<keyword evidence="4" id="KW-0255">Endonuclease</keyword>
<dbReference type="InterPro" id="IPR043502">
    <property type="entry name" value="DNA/RNA_pol_sf"/>
</dbReference>
<dbReference type="SUPFAM" id="SSF56672">
    <property type="entry name" value="DNA/RNA polymerases"/>
    <property type="match status" value="1"/>
</dbReference>
<dbReference type="Pfam" id="PF17917">
    <property type="entry name" value="RT_RNaseH"/>
    <property type="match status" value="1"/>
</dbReference>
<dbReference type="GO" id="GO:0004519">
    <property type="term" value="F:endonuclease activity"/>
    <property type="evidence" value="ECO:0007669"/>
    <property type="project" value="UniProtKB-KW"/>
</dbReference>
<evidence type="ECO:0000256" key="1">
    <source>
        <dbReference type="ARBA" id="ARBA00022679"/>
    </source>
</evidence>
<organism evidence="8">
    <name type="scientific">invertebrate metagenome</name>
    <dbReference type="NCBI Taxonomy" id="1711999"/>
    <lineage>
        <taxon>unclassified sequences</taxon>
        <taxon>metagenomes</taxon>
        <taxon>organismal metagenomes</taxon>
    </lineage>
</organism>
<dbReference type="PANTHER" id="PTHR33050:SF8">
    <property type="entry name" value="REVERSE TRANSCRIPTASE DOMAIN-CONTAINING PROTEIN"/>
    <property type="match status" value="1"/>
</dbReference>
<dbReference type="PANTHER" id="PTHR33050">
    <property type="entry name" value="REVERSE TRANSCRIPTASE DOMAIN-CONTAINING PROTEIN"/>
    <property type="match status" value="1"/>
</dbReference>
<keyword evidence="3" id="KW-0540">Nuclease</keyword>
<keyword evidence="2" id="KW-0548">Nucleotidyltransferase</keyword>
<name>A0A2H9T3F2_9ZZZZ</name>
<dbReference type="InterPro" id="IPR041373">
    <property type="entry name" value="RT_RNaseH"/>
</dbReference>
<dbReference type="EMBL" id="NSIT01000411">
    <property type="protein sequence ID" value="PJE77719.1"/>
    <property type="molecule type" value="Genomic_DNA"/>
</dbReference>
<proteinExistence type="predicted"/>
<dbReference type="AlphaFoldDB" id="A0A2H9T3F2"/>
<dbReference type="CDD" id="cd09275">
    <property type="entry name" value="RNase_HI_RT_DIRS1"/>
    <property type="match status" value="1"/>
</dbReference>
<dbReference type="Gene3D" id="3.30.70.270">
    <property type="match status" value="1"/>
</dbReference>
<dbReference type="InterPro" id="IPR052055">
    <property type="entry name" value="Hepadnavirus_pol/RT"/>
</dbReference>
<evidence type="ECO:0000259" key="7">
    <source>
        <dbReference type="PROSITE" id="PS50878"/>
    </source>
</evidence>
<evidence type="ECO:0000256" key="4">
    <source>
        <dbReference type="ARBA" id="ARBA00022759"/>
    </source>
</evidence>
<dbReference type="Gene3D" id="3.10.10.10">
    <property type="entry name" value="HIV Type 1 Reverse Transcriptase, subunit A, domain 1"/>
    <property type="match status" value="1"/>
</dbReference>
<dbReference type="GO" id="GO:0003964">
    <property type="term" value="F:RNA-directed DNA polymerase activity"/>
    <property type="evidence" value="ECO:0007669"/>
    <property type="project" value="UniProtKB-KW"/>
</dbReference>
<keyword evidence="6" id="KW-0695">RNA-directed DNA polymerase</keyword>
<dbReference type="GO" id="GO:0016787">
    <property type="term" value="F:hydrolase activity"/>
    <property type="evidence" value="ECO:0007669"/>
    <property type="project" value="UniProtKB-KW"/>
</dbReference>
<evidence type="ECO:0000256" key="6">
    <source>
        <dbReference type="ARBA" id="ARBA00022918"/>
    </source>
</evidence>
<accession>A0A2H9T3F2</accession>
<reference evidence="8" key="1">
    <citation type="journal article" date="2017" name="Appl. Environ. Microbiol.">
        <title>Molecular characterization of an Endozoicomonas-like organism causing infection in king scallop Pecten maximus L.</title>
        <authorList>
            <person name="Cano I."/>
            <person name="van Aerle R."/>
            <person name="Ross S."/>
            <person name="Verner-Jeffreys D.W."/>
            <person name="Paley R.K."/>
            <person name="Rimmer G."/>
            <person name="Ryder D."/>
            <person name="Hooper P."/>
            <person name="Stone D."/>
            <person name="Feist S.W."/>
        </authorList>
    </citation>
    <scope>NUCLEOTIDE SEQUENCE</scope>
</reference>
<dbReference type="InterPro" id="IPR000477">
    <property type="entry name" value="RT_dom"/>
</dbReference>
<keyword evidence="1" id="KW-0808">Transferase</keyword>
<protein>
    <recommendedName>
        <fullName evidence="7">Reverse transcriptase domain-containing protein</fullName>
    </recommendedName>
</protein>
<dbReference type="InterPro" id="IPR043128">
    <property type="entry name" value="Rev_trsase/Diguanyl_cyclase"/>
</dbReference>
<dbReference type="PROSITE" id="PS50878">
    <property type="entry name" value="RT_POL"/>
    <property type="match status" value="1"/>
</dbReference>
<evidence type="ECO:0000256" key="3">
    <source>
        <dbReference type="ARBA" id="ARBA00022722"/>
    </source>
</evidence>
<evidence type="ECO:0000313" key="8">
    <source>
        <dbReference type="EMBL" id="PJE77719.1"/>
    </source>
</evidence>
<keyword evidence="5" id="KW-0378">Hydrolase</keyword>
<evidence type="ECO:0000256" key="2">
    <source>
        <dbReference type="ARBA" id="ARBA00022695"/>
    </source>
</evidence>
<sequence>MFPYLRGYDFGKVQFLQDGFNVGFKLQYRGLRQYRESVNLKSAKDNIEVLRRKISHEISMGRIAGPFISAPFENLQISPLGLVPKKEPNEFRLIHHLSFPDGSSINDGIAPEDVSVKYQTVSDAIGLIKYFGKGALMAKTDIENAFRIIPIHPQDHNLLGMKVGEHYYYDKVLPMGCSISCRLFEEFSTALHWVLQNKLQTAGVTHVLDDFLFVAPKNSNKCQTDLENFLNLCKQVCIPIKHSKTVLPCTTITFLGIELDSIRMQARLPNDKLVKIRNLLASFQQKAKVTLRELQSLIGLLNFACSVITPGRPFLRRLIDLTRGLTKPNHHVRLNREAKADIRAWLHFIQSYNGVTLFLSDIWESSARLHFYTDASGIGFGAVLGTKWFFRKWSKDFESFHITIKELFPIVLAVQLWGNYLQNKCVLFHCDNSAVVAVLTSHTSKDSTIMKLVRKLVIKSLQLNFMFRAEHIMGKRNVLADHLSRLQVDSFRLLAPQMDNEATPIPDNLLTI</sequence>
<gene>
    <name evidence="8" type="ORF">CI610_03354</name>
</gene>